<evidence type="ECO:0000313" key="2">
    <source>
        <dbReference type="EMBL" id="PRX42593.1"/>
    </source>
</evidence>
<dbReference type="RefSeq" id="WP_170070298.1">
    <property type="nucleotide sequence ID" value="NZ_PVNE01000001.1"/>
</dbReference>
<gene>
    <name evidence="2" type="ORF">CLV97_10181</name>
</gene>
<comment type="caution">
    <text evidence="2">The sequence shown here is derived from an EMBL/GenBank/DDBJ whole genome shotgun (WGS) entry which is preliminary data.</text>
</comment>
<proteinExistence type="predicted"/>
<protein>
    <submittedName>
        <fullName evidence="2">Uncharacterized protein</fullName>
    </submittedName>
</protein>
<dbReference type="Proteomes" id="UP000237797">
    <property type="component" value="Unassembled WGS sequence"/>
</dbReference>
<dbReference type="EMBL" id="PVNE01000001">
    <property type="protein sequence ID" value="PRX42593.1"/>
    <property type="molecule type" value="Genomic_DNA"/>
</dbReference>
<evidence type="ECO:0000256" key="1">
    <source>
        <dbReference type="SAM" id="SignalP"/>
    </source>
</evidence>
<organism evidence="2 3">
    <name type="scientific">Planifilum fimeticola</name>
    <dbReference type="NCBI Taxonomy" id="201975"/>
    <lineage>
        <taxon>Bacteria</taxon>
        <taxon>Bacillati</taxon>
        <taxon>Bacillota</taxon>
        <taxon>Bacilli</taxon>
        <taxon>Bacillales</taxon>
        <taxon>Thermoactinomycetaceae</taxon>
        <taxon>Planifilum</taxon>
    </lineage>
</organism>
<name>A0A2T0LJA9_9BACL</name>
<feature type="signal peptide" evidence="1">
    <location>
        <begin position="1"/>
        <end position="19"/>
    </location>
</feature>
<accession>A0A2T0LJA9</accession>
<keyword evidence="1" id="KW-0732">Signal</keyword>
<feature type="chain" id="PRO_5038531514" evidence="1">
    <location>
        <begin position="20"/>
        <end position="46"/>
    </location>
</feature>
<keyword evidence="3" id="KW-1185">Reference proteome</keyword>
<reference evidence="2 3" key="1">
    <citation type="submission" date="2018-03" db="EMBL/GenBank/DDBJ databases">
        <title>Genomic Encyclopedia of Archaeal and Bacterial Type Strains, Phase II (KMG-II): from individual species to whole genera.</title>
        <authorList>
            <person name="Goeker M."/>
        </authorList>
    </citation>
    <scope>NUCLEOTIDE SEQUENCE [LARGE SCALE GENOMIC DNA]</scope>
    <source>
        <strain evidence="2 3">DSM 44946</strain>
    </source>
</reference>
<evidence type="ECO:0000313" key="3">
    <source>
        <dbReference type="Proteomes" id="UP000237797"/>
    </source>
</evidence>
<dbReference type="AlphaFoldDB" id="A0A2T0LJA9"/>
<sequence length="46" mass="4763">MRKLSKLLTVFVLMALAFAPGVGIDAQHASGDVASSVTIKGDPVHI</sequence>